<proteinExistence type="predicted"/>
<dbReference type="WBParaSite" id="EVEC_0000904001-mRNA-1">
    <property type="protein sequence ID" value="EVEC_0000904001-mRNA-1"/>
    <property type="gene ID" value="EVEC_0000904001"/>
</dbReference>
<evidence type="ECO:0000313" key="2">
    <source>
        <dbReference type="Proteomes" id="UP000274131"/>
    </source>
</evidence>
<organism evidence="3">
    <name type="scientific">Enterobius vermicularis</name>
    <name type="common">Human pinworm</name>
    <dbReference type="NCBI Taxonomy" id="51028"/>
    <lineage>
        <taxon>Eukaryota</taxon>
        <taxon>Metazoa</taxon>
        <taxon>Ecdysozoa</taxon>
        <taxon>Nematoda</taxon>
        <taxon>Chromadorea</taxon>
        <taxon>Rhabditida</taxon>
        <taxon>Spirurina</taxon>
        <taxon>Oxyuridomorpha</taxon>
        <taxon>Oxyuroidea</taxon>
        <taxon>Oxyuridae</taxon>
        <taxon>Enterobius</taxon>
    </lineage>
</organism>
<reference evidence="1 2" key="2">
    <citation type="submission" date="2018-10" db="EMBL/GenBank/DDBJ databases">
        <authorList>
            <consortium name="Pathogen Informatics"/>
        </authorList>
    </citation>
    <scope>NUCLEOTIDE SEQUENCE [LARGE SCALE GENOMIC DNA]</scope>
</reference>
<protein>
    <submittedName>
        <fullName evidence="1 3">Uncharacterized protein</fullName>
    </submittedName>
</protein>
<keyword evidence="2" id="KW-1185">Reference proteome</keyword>
<reference evidence="3" key="1">
    <citation type="submission" date="2017-02" db="UniProtKB">
        <authorList>
            <consortium name="WormBaseParasite"/>
        </authorList>
    </citation>
    <scope>IDENTIFICATION</scope>
</reference>
<evidence type="ECO:0000313" key="3">
    <source>
        <dbReference type="WBParaSite" id="EVEC_0000904001-mRNA-1"/>
    </source>
</evidence>
<accession>A0A0N4VED4</accession>
<dbReference type="Proteomes" id="UP000274131">
    <property type="component" value="Unassembled WGS sequence"/>
</dbReference>
<dbReference type="AlphaFoldDB" id="A0A0N4VED4"/>
<name>A0A0N4VED4_ENTVE</name>
<gene>
    <name evidence="1" type="ORF">EVEC_LOCUS8481</name>
</gene>
<dbReference type="EMBL" id="UXUI01009446">
    <property type="protein sequence ID" value="VDD93730.1"/>
    <property type="molecule type" value="Genomic_DNA"/>
</dbReference>
<sequence>MAVSPKNTIFGRDIRHLLGGPGSISKFPRQPLRSRPVPLFFYNTEPMRPPFPINPTGRLALFRSSRAQKVKKYSCSSLKEHSRRSMSRIRYPTRHNYRGMFNRASRSAPHATLLNGVILRTTKPGLLRLNGFMGILYTGSLKSANRFGVGNRMFPRPYNMATQEAATPFSQPYYTGRTSPYKSPYYNTFNSPSRIPDLLLNPPYQSPLLYRYLPMQRSLYDLLPYSQPINSPFMGNDYNFPSRFQNSYGLLQPSPFNAGFLHNKFMQQSGFGYPNKFGASPFGYR</sequence>
<evidence type="ECO:0000313" key="1">
    <source>
        <dbReference type="EMBL" id="VDD93730.1"/>
    </source>
</evidence>